<dbReference type="SUPFAM" id="SSF53807">
    <property type="entry name" value="Helical backbone' metal receptor"/>
    <property type="match status" value="1"/>
</dbReference>
<dbReference type="Proteomes" id="UP000196228">
    <property type="component" value="Chromosome"/>
</dbReference>
<dbReference type="PROSITE" id="PS50983">
    <property type="entry name" value="FE_B12_PBP"/>
    <property type="match status" value="1"/>
</dbReference>
<comment type="subcellular location">
    <subcellularLocation>
        <location evidence="1">Cell envelope</location>
    </subcellularLocation>
</comment>
<dbReference type="OrthoDB" id="1846031at2"/>
<evidence type="ECO:0000256" key="4">
    <source>
        <dbReference type="ARBA" id="ARBA00022729"/>
    </source>
</evidence>
<dbReference type="RefSeq" id="WP_087470600.1">
    <property type="nucleotide sequence ID" value="NZ_CP021383.1"/>
</dbReference>
<dbReference type="Pfam" id="PF01497">
    <property type="entry name" value="Peripla_BP_2"/>
    <property type="match status" value="1"/>
</dbReference>
<evidence type="ECO:0000256" key="2">
    <source>
        <dbReference type="ARBA" id="ARBA00008814"/>
    </source>
</evidence>
<dbReference type="KEGG" id="cceu:CBR64_08810"/>
<evidence type="ECO:0000313" key="7">
    <source>
        <dbReference type="EMBL" id="ARU51566.1"/>
    </source>
</evidence>
<keyword evidence="3" id="KW-0813">Transport</keyword>
<dbReference type="AlphaFoldDB" id="A0A1Y0HVM5"/>
<dbReference type="CDD" id="cd01146">
    <property type="entry name" value="FhuD"/>
    <property type="match status" value="1"/>
</dbReference>
<dbReference type="GO" id="GO:0030288">
    <property type="term" value="C:outer membrane-bounded periplasmic space"/>
    <property type="evidence" value="ECO:0007669"/>
    <property type="project" value="TreeGrafter"/>
</dbReference>
<dbReference type="PANTHER" id="PTHR30532:SF24">
    <property type="entry name" value="FERRIC ENTEROBACTIN-BINDING PERIPLASMIC PROTEIN FEPB"/>
    <property type="match status" value="1"/>
</dbReference>
<dbReference type="PANTHER" id="PTHR30532">
    <property type="entry name" value="IRON III DICITRATE-BINDING PERIPLASMIC PROTEIN"/>
    <property type="match status" value="1"/>
</dbReference>
<accession>A0A1Y0HVM5</accession>
<dbReference type="EMBL" id="CP021383">
    <property type="protein sequence ID" value="ARU51566.1"/>
    <property type="molecule type" value="Genomic_DNA"/>
</dbReference>
<comment type="similarity">
    <text evidence="2">Belongs to the bacterial solute-binding protein 8 family.</text>
</comment>
<evidence type="ECO:0000256" key="3">
    <source>
        <dbReference type="ARBA" id="ARBA00022448"/>
    </source>
</evidence>
<dbReference type="InterPro" id="IPR051313">
    <property type="entry name" value="Bact_iron-sidero_bind"/>
</dbReference>
<evidence type="ECO:0000256" key="1">
    <source>
        <dbReference type="ARBA" id="ARBA00004196"/>
    </source>
</evidence>
<feature type="domain" description="Fe/B12 periplasmic-binding" evidence="6">
    <location>
        <begin position="69"/>
        <end position="348"/>
    </location>
</feature>
<reference evidence="7 8" key="1">
    <citation type="submission" date="2017-05" db="EMBL/GenBank/DDBJ databases">
        <authorList>
            <person name="Song R."/>
            <person name="Chenine A.L."/>
            <person name="Ruprecht R.M."/>
        </authorList>
    </citation>
    <scope>NUCLEOTIDE SEQUENCE [LARGE SCALE GENOMIC DNA]</scope>
    <source>
        <strain evidence="7 8">PSBB019</strain>
    </source>
</reference>
<evidence type="ECO:0000313" key="8">
    <source>
        <dbReference type="Proteomes" id="UP000196228"/>
    </source>
</evidence>
<keyword evidence="4 5" id="KW-0732">Signal</keyword>
<proteinExistence type="inferred from homology"/>
<dbReference type="GO" id="GO:1901678">
    <property type="term" value="P:iron coordination entity transport"/>
    <property type="evidence" value="ECO:0007669"/>
    <property type="project" value="UniProtKB-ARBA"/>
</dbReference>
<dbReference type="PROSITE" id="PS51257">
    <property type="entry name" value="PROKAR_LIPOPROTEIN"/>
    <property type="match status" value="1"/>
</dbReference>
<gene>
    <name evidence="7" type="ORF">CBR64_08810</name>
</gene>
<evidence type="ECO:0000256" key="5">
    <source>
        <dbReference type="SAM" id="SignalP"/>
    </source>
</evidence>
<feature type="chain" id="PRO_5039105620" evidence="5">
    <location>
        <begin position="27"/>
        <end position="352"/>
    </location>
</feature>
<organism evidence="7 8">
    <name type="scientific">Cellulosimicrobium cellulans</name>
    <name type="common">Arthrobacter luteus</name>
    <dbReference type="NCBI Taxonomy" id="1710"/>
    <lineage>
        <taxon>Bacteria</taxon>
        <taxon>Bacillati</taxon>
        <taxon>Actinomycetota</taxon>
        <taxon>Actinomycetes</taxon>
        <taxon>Micrococcales</taxon>
        <taxon>Promicromonosporaceae</taxon>
        <taxon>Cellulosimicrobium</taxon>
    </lineage>
</organism>
<protein>
    <submittedName>
        <fullName evidence="7">Iron ABC transporter substrate-binding protein</fullName>
    </submittedName>
</protein>
<dbReference type="Gene3D" id="3.40.50.1980">
    <property type="entry name" value="Nitrogenase molybdenum iron protein domain"/>
    <property type="match status" value="2"/>
</dbReference>
<feature type="signal peptide" evidence="5">
    <location>
        <begin position="1"/>
        <end position="26"/>
    </location>
</feature>
<sequence length="352" mass="36634">MRRPTSSASRRTGAAAVLALGALVLAGCSAGSDDGAADDATTTPAAGGPFPVTIESALGDAVIPEQPERVVTWGWSTQDAVLALGVVPVAMPRNDYGGGDAGILPWDEDAIEDLGGEAPTLLSGSDTGEVPFEEIAAAQPDVILAPYSGITQEDFDRLSEVAPVVAYPDQPWALPWQDQLEVVGTALGKSDEATALQSETDDYVAALAADHPELAGTTFVYASANTPGTLNVFRADDPRVDLLEDMGMTLSPSVAELDASPDDGTYFYGLSEERLGEIDTDVLVMYFGSQDEVDAFTALPSVGAMESVQQGRFAPIVGESFVMASSAPTVLSIPWMLDQYVPQLAEAAAASK</sequence>
<evidence type="ECO:0000259" key="6">
    <source>
        <dbReference type="PROSITE" id="PS50983"/>
    </source>
</evidence>
<name>A0A1Y0HVM5_CELCE</name>
<dbReference type="InterPro" id="IPR002491">
    <property type="entry name" value="ABC_transptr_periplasmic_BD"/>
</dbReference>